<organism evidence="1 2">
    <name type="scientific">Lausannevirus</name>
    <dbReference type="NCBI Taxonomy" id="999883"/>
    <lineage>
        <taxon>Viruses</taxon>
        <taxon>Varidnaviria</taxon>
        <taxon>Bamfordvirae</taxon>
        <taxon>Nucleocytoviricota</taxon>
        <taxon>Megaviricetes</taxon>
        <taxon>Pimascovirales</taxon>
        <taxon>Pimascovirales incertae sedis</taxon>
        <taxon>Marseilleviridae</taxon>
        <taxon>Losannavirus</taxon>
        <taxon>Losannavirus lausannense</taxon>
    </lineage>
</organism>
<dbReference type="EMBL" id="HQ113105">
    <property type="protein sequence ID" value="AEA07262.1"/>
    <property type="molecule type" value="Genomic_DNA"/>
</dbReference>
<proteinExistence type="predicted"/>
<protein>
    <submittedName>
        <fullName evidence="1">Uncharacterized protein</fullName>
    </submittedName>
</protein>
<dbReference type="RefSeq" id="YP_004347374.1">
    <property type="nucleotide sequence ID" value="NC_015326.1"/>
</dbReference>
<sequence>MDKVSHRKMIRTECLSFFIFEMDYSTIQDLIDQLTAAKEQHGNIPVVVNVVYSGNHWLEPIRKLTVTSSVLPSANGDQDTAVLLLEE</sequence>
<name>F2WLY9_9VIRU</name>
<gene>
    <name evidence="1" type="ORF">LAU_0412</name>
</gene>
<dbReference type="Proteomes" id="UP000203366">
    <property type="component" value="Segment"/>
</dbReference>
<dbReference type="GeneID" id="10399994"/>
<reference evidence="1 2" key="1">
    <citation type="journal article" date="2011" name="Environ. Microbiol.">
        <title>Lausannevirus, a giant amoebal virus encoding histone doublets.</title>
        <authorList>
            <person name="Thomas V."/>
            <person name="Bertelli C."/>
            <person name="Collyn F."/>
            <person name="Casson N."/>
            <person name="Telenti A."/>
            <person name="Goesmann A."/>
            <person name="Croxatto A."/>
            <person name="Greub G."/>
        </authorList>
    </citation>
    <scope>NUCLEOTIDE SEQUENCE [LARGE SCALE GENOMIC DNA]</scope>
    <source>
        <strain evidence="1">7715</strain>
    </source>
</reference>
<keyword evidence="2" id="KW-1185">Reference proteome</keyword>
<evidence type="ECO:0000313" key="1">
    <source>
        <dbReference type="EMBL" id="AEA07262.1"/>
    </source>
</evidence>
<dbReference type="OrthoDB" id="39209at10239"/>
<dbReference type="KEGG" id="vg:10399994"/>
<evidence type="ECO:0000313" key="2">
    <source>
        <dbReference type="Proteomes" id="UP000203366"/>
    </source>
</evidence>
<accession>F2WLY9</accession>